<evidence type="ECO:0000259" key="11">
    <source>
        <dbReference type="SMART" id="SM00385"/>
    </source>
</evidence>
<accession>A0AAN9ANS6</accession>
<keyword evidence="3" id="KW-0678">Repressor</keyword>
<keyword evidence="8" id="KW-0539">Nucleus</keyword>
<dbReference type="Gene3D" id="1.10.472.140">
    <property type="match status" value="1"/>
</dbReference>
<evidence type="ECO:0000259" key="13">
    <source>
        <dbReference type="SMART" id="SM01368"/>
    </source>
</evidence>
<evidence type="ECO:0000259" key="12">
    <source>
        <dbReference type="SMART" id="SM01367"/>
    </source>
</evidence>
<comment type="similarity">
    <text evidence="2">Belongs to the retinoblastoma protein (RB) family.</text>
</comment>
<feature type="region of interest" description="Disordered" evidence="10">
    <location>
        <begin position="840"/>
        <end position="873"/>
    </location>
</feature>
<feature type="domain" description="Retinoblastoma-associated protein A-box" evidence="13">
    <location>
        <begin position="357"/>
        <end position="560"/>
    </location>
</feature>
<dbReference type="SMART" id="SM01367">
    <property type="entry name" value="DUF3452"/>
    <property type="match status" value="1"/>
</dbReference>
<dbReference type="InterPro" id="IPR002719">
    <property type="entry name" value="RB_B"/>
</dbReference>
<comment type="caution">
    <text evidence="15">The sequence shown here is derived from an EMBL/GenBank/DDBJ whole genome shotgun (WGS) entry which is preliminary data.</text>
</comment>
<feature type="region of interest" description="Disordered" evidence="10">
    <location>
        <begin position="1"/>
        <end position="30"/>
    </location>
</feature>
<feature type="domain" description="Cyclin-like" evidence="11">
    <location>
        <begin position="641"/>
        <end position="741"/>
    </location>
</feature>
<keyword evidence="16" id="KW-1185">Reference proteome</keyword>
<evidence type="ECO:0000256" key="7">
    <source>
        <dbReference type="ARBA" id="ARBA00023163"/>
    </source>
</evidence>
<name>A0AAN9ANS6_9CAEN</name>
<dbReference type="Proteomes" id="UP001374579">
    <property type="component" value="Unassembled WGS sequence"/>
</dbReference>
<dbReference type="Gene3D" id="1.10.472.10">
    <property type="entry name" value="Cyclin-like"/>
    <property type="match status" value="2"/>
</dbReference>
<keyword evidence="5" id="KW-0156">Chromatin regulator</keyword>
<keyword evidence="9" id="KW-0131">Cell cycle</keyword>
<evidence type="ECO:0000259" key="14">
    <source>
        <dbReference type="SMART" id="SM01369"/>
    </source>
</evidence>
<dbReference type="Pfam" id="PF08934">
    <property type="entry name" value="Rb_C"/>
    <property type="match status" value="1"/>
</dbReference>
<evidence type="ECO:0000256" key="3">
    <source>
        <dbReference type="ARBA" id="ARBA00022491"/>
    </source>
</evidence>
<dbReference type="Pfam" id="PF01857">
    <property type="entry name" value="RB_B"/>
    <property type="match status" value="1"/>
</dbReference>
<evidence type="ECO:0000313" key="16">
    <source>
        <dbReference type="Proteomes" id="UP001374579"/>
    </source>
</evidence>
<evidence type="ECO:0000256" key="5">
    <source>
        <dbReference type="ARBA" id="ARBA00022853"/>
    </source>
</evidence>
<organism evidence="15 16">
    <name type="scientific">Littorina saxatilis</name>
    <dbReference type="NCBI Taxonomy" id="31220"/>
    <lineage>
        <taxon>Eukaryota</taxon>
        <taxon>Metazoa</taxon>
        <taxon>Spiralia</taxon>
        <taxon>Lophotrochozoa</taxon>
        <taxon>Mollusca</taxon>
        <taxon>Gastropoda</taxon>
        <taxon>Caenogastropoda</taxon>
        <taxon>Littorinimorpha</taxon>
        <taxon>Littorinoidea</taxon>
        <taxon>Littorinidae</taxon>
        <taxon>Littorina</taxon>
    </lineage>
</organism>
<dbReference type="SUPFAM" id="SSF47954">
    <property type="entry name" value="Cyclin-like"/>
    <property type="match status" value="2"/>
</dbReference>
<dbReference type="GO" id="GO:0035189">
    <property type="term" value="C:Rb-E2F complex"/>
    <property type="evidence" value="ECO:0007669"/>
    <property type="project" value="TreeGrafter"/>
</dbReference>
<evidence type="ECO:0000256" key="1">
    <source>
        <dbReference type="ARBA" id="ARBA00004123"/>
    </source>
</evidence>
<feature type="domain" description="Retinoblastoma-associated protein C-terminal" evidence="14">
    <location>
        <begin position="748"/>
        <end position="873"/>
    </location>
</feature>
<evidence type="ECO:0000256" key="4">
    <source>
        <dbReference type="ARBA" id="ARBA00022553"/>
    </source>
</evidence>
<gene>
    <name evidence="15" type="ORF">V1264_009908</name>
</gene>
<dbReference type="SMART" id="SM01369">
    <property type="entry name" value="Rb_C"/>
    <property type="match status" value="1"/>
</dbReference>
<dbReference type="InterPro" id="IPR024599">
    <property type="entry name" value="RB_N"/>
</dbReference>
<dbReference type="GO" id="GO:2000134">
    <property type="term" value="P:negative regulation of G1/S transition of mitotic cell cycle"/>
    <property type="evidence" value="ECO:0007669"/>
    <property type="project" value="TreeGrafter"/>
</dbReference>
<evidence type="ECO:0000256" key="2">
    <source>
        <dbReference type="ARBA" id="ARBA00009475"/>
    </source>
</evidence>
<feature type="domain" description="Retinoblastoma-associated protein N-terminal" evidence="12">
    <location>
        <begin position="106"/>
        <end position="239"/>
    </location>
</feature>
<dbReference type="GO" id="GO:0000785">
    <property type="term" value="C:chromatin"/>
    <property type="evidence" value="ECO:0007669"/>
    <property type="project" value="TreeGrafter"/>
</dbReference>
<dbReference type="EMBL" id="JBAMIC010000024">
    <property type="protein sequence ID" value="KAK7090054.1"/>
    <property type="molecule type" value="Genomic_DNA"/>
</dbReference>
<comment type="subcellular location">
    <subcellularLocation>
        <location evidence="1">Nucleus</location>
    </subcellularLocation>
</comment>
<evidence type="ECO:0000256" key="10">
    <source>
        <dbReference type="SAM" id="MobiDB-lite"/>
    </source>
</evidence>
<keyword evidence="6" id="KW-0805">Transcription regulation</keyword>
<evidence type="ECO:0000256" key="8">
    <source>
        <dbReference type="ARBA" id="ARBA00023242"/>
    </source>
</evidence>
<feature type="compositionally biased region" description="Low complexity" evidence="10">
    <location>
        <begin position="335"/>
        <end position="347"/>
    </location>
</feature>
<dbReference type="InterPro" id="IPR013763">
    <property type="entry name" value="Cyclin-like_dom"/>
</dbReference>
<evidence type="ECO:0000313" key="15">
    <source>
        <dbReference type="EMBL" id="KAK7090054.1"/>
    </source>
</evidence>
<dbReference type="GO" id="GO:0006325">
    <property type="term" value="P:chromatin organization"/>
    <property type="evidence" value="ECO:0007669"/>
    <property type="project" value="UniProtKB-KW"/>
</dbReference>
<sequence>MANEGEEDQPRKGETSEEASASKGTADMPLFNSTSEFSSMCKSLSTPVDIQKKAEGVLETLLSELDQQEEIEMSQKDMFVCALYMALVDARMPYGPHDPQLKHGYLAAPPVTITQLLQAANTSVKQLLQKMRQVKEMLLPSEAVTQHLTMLEKNFCVMSFLAHTFDRLCAGVFREEDKPHLESNEENIPSLPETEGVAFRRKLCWLLFIHAKSQVMGDNLDLLHGYLVLLCCLEYVMRTTPSFLLNSPYDVIRIGCLHTAEYGTMPMLAKICQQFGANQEETENLCTNCMEPFFQEVNSDGELDLDRLEEGYLKQHASDGDINEVLFLTKDPIVSPSTSRSNTPTNTGQQTEQPPMTPVRATLNSIQQLKNTLASATDEPSQKLKDYFQICTNNPVEAIADRVRRMRALFVSNFETATSPYQSVADPRFTLGVKLYYRMMELLLNNDSKRLSVPVLDTLLNKDNFHTSLLACSLEVVLVAYGLTRSYAVNGGDSEDSPFAFPWILETMNIQAYDFSKVLESFIYAEPRLPNDVVKHLQNIEYRILESLAWKEGSSLFDVIKVCERGQSTPPRNSPTDPLSYATNGQVCPSAAQMFLSPVPPRPGQSVASQLSVPQSVVPALPRRSQSLTSFFNKVYRLAYHRLQKLCTHLQINSDLLKKIWTCFENCVTYKPDILKNRHLDQILMCSVYGVCKVVEKDIRFKTIVQEYRNLPTAQPEVFRSVYMTESRYDSIINFYNQIFMVSMKSVILQFSSSNRQVAPTLSPVPHPVSPRPASPAYSVIGRKNFLVSPLKESPFKAPHSPSQLTPASRQLYCFGDRPGSSEKLRHINATVSAAVRRRAEQAGQGVPKEKVRRLIHFDQPPADDNQSGLNST</sequence>
<dbReference type="GO" id="GO:0006357">
    <property type="term" value="P:regulation of transcription by RNA polymerase II"/>
    <property type="evidence" value="ECO:0007669"/>
    <property type="project" value="InterPro"/>
</dbReference>
<dbReference type="InterPro" id="IPR015030">
    <property type="entry name" value="RB_C"/>
</dbReference>
<evidence type="ECO:0000256" key="9">
    <source>
        <dbReference type="ARBA" id="ARBA00023306"/>
    </source>
</evidence>
<dbReference type="GO" id="GO:0048667">
    <property type="term" value="P:cell morphogenesis involved in neuron differentiation"/>
    <property type="evidence" value="ECO:0007669"/>
    <property type="project" value="TreeGrafter"/>
</dbReference>
<dbReference type="Pfam" id="PF11934">
    <property type="entry name" value="DUF3452"/>
    <property type="match status" value="1"/>
</dbReference>
<dbReference type="Pfam" id="PF01858">
    <property type="entry name" value="RB_A"/>
    <property type="match status" value="1"/>
</dbReference>
<dbReference type="GO" id="GO:0000977">
    <property type="term" value="F:RNA polymerase II transcription regulatory region sequence-specific DNA binding"/>
    <property type="evidence" value="ECO:0007669"/>
    <property type="project" value="TreeGrafter"/>
</dbReference>
<dbReference type="PANTHER" id="PTHR13742:SF36">
    <property type="entry name" value="RETINOBLASTOMA-ASSOCIATED PROTEIN"/>
    <property type="match status" value="1"/>
</dbReference>
<dbReference type="CDD" id="cd20599">
    <property type="entry name" value="CYCLIN_RB"/>
    <property type="match status" value="1"/>
</dbReference>
<proteinExistence type="inferred from homology"/>
<dbReference type="SMART" id="SM00385">
    <property type="entry name" value="CYCLIN"/>
    <property type="match status" value="1"/>
</dbReference>
<reference evidence="15 16" key="1">
    <citation type="submission" date="2024-02" db="EMBL/GenBank/DDBJ databases">
        <title>Chromosome-scale genome assembly of the rough periwinkle Littorina saxatilis.</title>
        <authorList>
            <person name="De Jode A."/>
            <person name="Faria R."/>
            <person name="Formenti G."/>
            <person name="Sims Y."/>
            <person name="Smith T.P."/>
            <person name="Tracey A."/>
            <person name="Wood J.M.D."/>
            <person name="Zagrodzka Z.B."/>
            <person name="Johannesson K."/>
            <person name="Butlin R.K."/>
            <person name="Leder E.H."/>
        </authorList>
    </citation>
    <scope>NUCLEOTIDE SEQUENCE [LARGE SCALE GENOMIC DNA]</scope>
    <source>
        <strain evidence="15">Snail1</strain>
        <tissue evidence="15">Muscle</tissue>
    </source>
</reference>
<evidence type="ECO:0000256" key="6">
    <source>
        <dbReference type="ARBA" id="ARBA00023015"/>
    </source>
</evidence>
<dbReference type="AlphaFoldDB" id="A0AAN9ANS6"/>
<feature type="region of interest" description="Disordered" evidence="10">
    <location>
        <begin position="333"/>
        <end position="356"/>
    </location>
</feature>
<protein>
    <submittedName>
        <fullName evidence="15">Uncharacterized protein</fullName>
    </submittedName>
</protein>
<dbReference type="PANTHER" id="PTHR13742">
    <property type="entry name" value="RETINOBLASTOMA-ASSOCIATED PROTEIN RB -RELATED"/>
    <property type="match status" value="1"/>
</dbReference>
<keyword evidence="7" id="KW-0804">Transcription</keyword>
<keyword evidence="4" id="KW-0597">Phosphoprotein</keyword>
<dbReference type="InterPro" id="IPR036915">
    <property type="entry name" value="Cyclin-like_sf"/>
</dbReference>
<dbReference type="InterPro" id="IPR002720">
    <property type="entry name" value="RB_A"/>
</dbReference>
<dbReference type="GO" id="GO:0031175">
    <property type="term" value="P:neuron projection development"/>
    <property type="evidence" value="ECO:0007669"/>
    <property type="project" value="TreeGrafter"/>
</dbReference>
<dbReference type="SMART" id="SM01368">
    <property type="entry name" value="RB_A"/>
    <property type="match status" value="1"/>
</dbReference>
<dbReference type="InterPro" id="IPR028309">
    <property type="entry name" value="RB_fam"/>
</dbReference>